<gene>
    <name evidence="2" type="ORF">K4G66_02695</name>
</gene>
<evidence type="ECO:0000313" key="2">
    <source>
        <dbReference type="EMBL" id="WKN37619.1"/>
    </source>
</evidence>
<sequence length="128" mass="14852">MRKVFVCVAVSLISWNFAQAQEDMWFEEMQDSQELFINEPADEDPASANILSMELPPKVLFALDQGDYQHLTITRARLLDQRDQRRLQITYDEDPSVMLYELLLEDENSAVTLYYTEEGELLNAVQSV</sequence>
<evidence type="ECO:0008006" key="3">
    <source>
        <dbReference type="Google" id="ProtNLM"/>
    </source>
</evidence>
<feature type="signal peptide" evidence="1">
    <location>
        <begin position="1"/>
        <end position="20"/>
    </location>
</feature>
<organism evidence="2">
    <name type="scientific">Roseihalotalea indica</name>
    <dbReference type="NCBI Taxonomy" id="2867963"/>
    <lineage>
        <taxon>Bacteria</taxon>
        <taxon>Pseudomonadati</taxon>
        <taxon>Bacteroidota</taxon>
        <taxon>Cytophagia</taxon>
        <taxon>Cytophagales</taxon>
        <taxon>Catalimonadaceae</taxon>
        <taxon>Roseihalotalea</taxon>
    </lineage>
</organism>
<dbReference type="EMBL" id="CP120682">
    <property type="protein sequence ID" value="WKN37619.1"/>
    <property type="molecule type" value="Genomic_DNA"/>
</dbReference>
<reference evidence="2" key="2">
    <citation type="journal article" date="2024" name="Antonie Van Leeuwenhoek">
        <title>Roseihalotalea indica gen. nov., sp. nov., a halophilic Bacteroidetes from mesopelagic Southwest Indian Ocean with higher carbohydrate metabolic potential.</title>
        <authorList>
            <person name="Chen B."/>
            <person name="Zhang M."/>
            <person name="Lin D."/>
            <person name="Ye J."/>
            <person name="Tang K."/>
        </authorList>
    </citation>
    <scope>NUCLEOTIDE SEQUENCE</scope>
    <source>
        <strain evidence="2">TK19036</strain>
    </source>
</reference>
<accession>A0AA49GTS2</accession>
<name>A0AA49GTS2_9BACT</name>
<protein>
    <recommendedName>
        <fullName evidence="3">DUF3244 domain-containing protein</fullName>
    </recommendedName>
</protein>
<evidence type="ECO:0000256" key="1">
    <source>
        <dbReference type="SAM" id="SignalP"/>
    </source>
</evidence>
<feature type="chain" id="PRO_5041415250" description="DUF3244 domain-containing protein" evidence="1">
    <location>
        <begin position="21"/>
        <end position="128"/>
    </location>
</feature>
<dbReference type="AlphaFoldDB" id="A0AA49GTS2"/>
<proteinExistence type="predicted"/>
<reference evidence="2" key="1">
    <citation type="journal article" date="2023" name="Comput. Struct. Biotechnol. J.">
        <title>Discovery of a novel marine Bacteroidetes with a rich repertoire of carbohydrate-active enzymes.</title>
        <authorList>
            <person name="Chen B."/>
            <person name="Liu G."/>
            <person name="Chen Q."/>
            <person name="Wang H."/>
            <person name="Liu L."/>
            <person name="Tang K."/>
        </authorList>
    </citation>
    <scope>NUCLEOTIDE SEQUENCE</scope>
    <source>
        <strain evidence="2">TK19036</strain>
    </source>
</reference>
<keyword evidence="1" id="KW-0732">Signal</keyword>